<dbReference type="AlphaFoldDB" id="A0A0G4FXM4"/>
<dbReference type="FunFam" id="3.40.50.720:FF:000121">
    <property type="entry name" value="Prostaglandin reductase 2"/>
    <property type="match status" value="1"/>
</dbReference>
<accession>A0A0G4FXM4</accession>
<dbReference type="InterPro" id="IPR036291">
    <property type="entry name" value="NAD(P)-bd_dom_sf"/>
</dbReference>
<evidence type="ECO:0000256" key="1">
    <source>
        <dbReference type="ARBA" id="ARBA00023002"/>
    </source>
</evidence>
<gene>
    <name evidence="3" type="ORF">Cvel_19273</name>
</gene>
<dbReference type="Pfam" id="PF00107">
    <property type="entry name" value="ADH_zinc_N"/>
    <property type="match status" value="1"/>
</dbReference>
<organism evidence="3">
    <name type="scientific">Chromera velia CCMP2878</name>
    <dbReference type="NCBI Taxonomy" id="1169474"/>
    <lineage>
        <taxon>Eukaryota</taxon>
        <taxon>Sar</taxon>
        <taxon>Alveolata</taxon>
        <taxon>Colpodellida</taxon>
        <taxon>Chromeraceae</taxon>
        <taxon>Chromera</taxon>
    </lineage>
</organism>
<dbReference type="InterPro" id="IPR041694">
    <property type="entry name" value="ADH_N_2"/>
</dbReference>
<dbReference type="SUPFAM" id="SSF50129">
    <property type="entry name" value="GroES-like"/>
    <property type="match status" value="1"/>
</dbReference>
<dbReference type="SMART" id="SM00829">
    <property type="entry name" value="PKS_ER"/>
    <property type="match status" value="1"/>
</dbReference>
<evidence type="ECO:0000259" key="2">
    <source>
        <dbReference type="SMART" id="SM00829"/>
    </source>
</evidence>
<keyword evidence="1" id="KW-0560">Oxidoreductase</keyword>
<dbReference type="Gene3D" id="3.40.50.720">
    <property type="entry name" value="NAD(P)-binding Rossmann-like Domain"/>
    <property type="match status" value="1"/>
</dbReference>
<dbReference type="InterPro" id="IPR013149">
    <property type="entry name" value="ADH-like_C"/>
</dbReference>
<dbReference type="InterPro" id="IPR011032">
    <property type="entry name" value="GroES-like_sf"/>
</dbReference>
<dbReference type="InterPro" id="IPR020843">
    <property type="entry name" value="ER"/>
</dbReference>
<reference evidence="3" key="1">
    <citation type="submission" date="2014-11" db="EMBL/GenBank/DDBJ databases">
        <authorList>
            <person name="Otto D Thomas"/>
            <person name="Naeem Raeece"/>
        </authorList>
    </citation>
    <scope>NUCLEOTIDE SEQUENCE</scope>
</reference>
<proteinExistence type="predicted"/>
<dbReference type="CDD" id="cd05288">
    <property type="entry name" value="PGDH"/>
    <property type="match status" value="1"/>
</dbReference>
<dbReference type="Pfam" id="PF16884">
    <property type="entry name" value="ADH_N_2"/>
    <property type="match status" value="1"/>
</dbReference>
<dbReference type="VEuPathDB" id="CryptoDB:Cvel_19273"/>
<dbReference type="GO" id="GO:0016628">
    <property type="term" value="F:oxidoreductase activity, acting on the CH-CH group of donors, NAD or NADP as acceptor"/>
    <property type="evidence" value="ECO:0007669"/>
    <property type="project" value="InterPro"/>
</dbReference>
<evidence type="ECO:0000313" key="3">
    <source>
        <dbReference type="EMBL" id="CEM20159.1"/>
    </source>
</evidence>
<dbReference type="Gene3D" id="3.90.180.10">
    <property type="entry name" value="Medium-chain alcohol dehydrogenases, catalytic domain"/>
    <property type="match status" value="1"/>
</dbReference>
<dbReference type="PANTHER" id="PTHR43205:SF42">
    <property type="entry name" value="ALCOHOL DEHYDROGENASE, ZINC-CONTAINING (AFU_ORTHOLOGUE AFUA_7G04530)"/>
    <property type="match status" value="1"/>
</dbReference>
<dbReference type="InterPro" id="IPR045010">
    <property type="entry name" value="MDR_fam"/>
</dbReference>
<sequence length="370" mass="39886">MENRKWLLKATPKGQISPSHFHLTREAVRQELGDGEVLLKNLVFSCDPAQRTWLTASSYIPQVQPGEVMPAMSLAQVVKSRHPNFVEGEVVSGVGGWQEFFVFSSAELETAKAKAKDPSLSPWQRQQAKYRAGFLKLDKVSGVLPPGVPNEAALSLLGITGLTAWTGLLKVGRMKTGDVVLVSGAAGSTGSFVGQLAKAKGAKKVIGIAGGKEKCESLKREFGFDAALDYKAEREGGPSLLRQLKEAAPQGVDVFFDNVGGDVLETGLFNIKKGARIVLCGAISQYDKKATEMKGPRNLGELIVKGASMQGFIVMDFAPFFREAAVELAKLYAEGRIVVKHDIVEGFENLPNALCRLLAGKNVGKQLCRL</sequence>
<protein>
    <recommendedName>
        <fullName evidence="2">Enoyl reductase (ER) domain-containing protein</fullName>
    </recommendedName>
</protein>
<dbReference type="SUPFAM" id="SSF51735">
    <property type="entry name" value="NAD(P)-binding Rossmann-fold domains"/>
    <property type="match status" value="1"/>
</dbReference>
<dbReference type="PhylomeDB" id="A0A0G4FXM4"/>
<dbReference type="EMBL" id="CDMZ01000718">
    <property type="protein sequence ID" value="CEM20159.1"/>
    <property type="molecule type" value="Genomic_DNA"/>
</dbReference>
<dbReference type="PANTHER" id="PTHR43205">
    <property type="entry name" value="PROSTAGLANDIN REDUCTASE"/>
    <property type="match status" value="1"/>
</dbReference>
<name>A0A0G4FXM4_9ALVE</name>
<feature type="domain" description="Enoyl reductase (ER)" evidence="2">
    <location>
        <begin position="14"/>
        <end position="368"/>
    </location>
</feature>